<evidence type="ECO:0000256" key="3">
    <source>
        <dbReference type="ARBA" id="ARBA00022692"/>
    </source>
</evidence>
<keyword evidence="3 8" id="KW-0812">Transmembrane</keyword>
<evidence type="ECO:0000256" key="7">
    <source>
        <dbReference type="ARBA" id="ARBA00037847"/>
    </source>
</evidence>
<dbReference type="SMART" id="SM01190">
    <property type="entry name" value="EMP24_GP25L"/>
    <property type="match status" value="1"/>
</dbReference>
<dbReference type="AlphaFoldDB" id="A0A7J7JQ52"/>
<evidence type="ECO:0000256" key="8">
    <source>
        <dbReference type="RuleBase" id="RU003827"/>
    </source>
</evidence>
<dbReference type="InterPro" id="IPR009038">
    <property type="entry name" value="GOLD_dom"/>
</dbReference>
<dbReference type="SUPFAM" id="SSF101576">
    <property type="entry name" value="Supernatant protein factor (SPF), C-terminal domain"/>
    <property type="match status" value="1"/>
</dbReference>
<keyword evidence="6 9" id="KW-0472">Membrane</keyword>
<evidence type="ECO:0000256" key="6">
    <source>
        <dbReference type="ARBA" id="ARBA00023136"/>
    </source>
</evidence>
<dbReference type="EMBL" id="VXIV02001999">
    <property type="protein sequence ID" value="KAF6028003.1"/>
    <property type="molecule type" value="Genomic_DNA"/>
</dbReference>
<feature type="transmembrane region" description="Helical" evidence="9">
    <location>
        <begin position="150"/>
        <end position="172"/>
    </location>
</feature>
<evidence type="ECO:0000256" key="2">
    <source>
        <dbReference type="ARBA" id="ARBA00007104"/>
    </source>
</evidence>
<dbReference type="OrthoDB" id="62956at2759"/>
<dbReference type="Gene3D" id="2.60.120.680">
    <property type="entry name" value="GOLD domain"/>
    <property type="match status" value="1"/>
</dbReference>
<keyword evidence="5 9" id="KW-1133">Transmembrane helix</keyword>
<evidence type="ECO:0000313" key="11">
    <source>
        <dbReference type="EMBL" id="KAF6028003.1"/>
    </source>
</evidence>
<accession>A0A7J7JQ52</accession>
<evidence type="ECO:0000256" key="1">
    <source>
        <dbReference type="ARBA" id="ARBA00004479"/>
    </source>
</evidence>
<organism evidence="11 12">
    <name type="scientific">Bugula neritina</name>
    <name type="common">Brown bryozoan</name>
    <name type="synonym">Sertularia neritina</name>
    <dbReference type="NCBI Taxonomy" id="10212"/>
    <lineage>
        <taxon>Eukaryota</taxon>
        <taxon>Metazoa</taxon>
        <taxon>Spiralia</taxon>
        <taxon>Lophotrochozoa</taxon>
        <taxon>Bryozoa</taxon>
        <taxon>Gymnolaemata</taxon>
        <taxon>Cheilostomatida</taxon>
        <taxon>Flustrina</taxon>
        <taxon>Buguloidea</taxon>
        <taxon>Bugulidae</taxon>
        <taxon>Bugula</taxon>
    </lineage>
</organism>
<comment type="similarity">
    <text evidence="2 8">Belongs to the EMP24/GP25L family.</text>
</comment>
<feature type="domain" description="GOLD" evidence="10">
    <location>
        <begin position="7"/>
        <end position="89"/>
    </location>
</feature>
<dbReference type="PROSITE" id="PS50866">
    <property type="entry name" value="GOLD"/>
    <property type="match status" value="1"/>
</dbReference>
<dbReference type="GO" id="GO:0016020">
    <property type="term" value="C:membrane"/>
    <property type="evidence" value="ECO:0007669"/>
    <property type="project" value="UniProtKB-SubCell"/>
</dbReference>
<gene>
    <name evidence="11" type="ORF">EB796_013688</name>
</gene>
<evidence type="ECO:0000256" key="9">
    <source>
        <dbReference type="SAM" id="Phobius"/>
    </source>
</evidence>
<evidence type="ECO:0000256" key="4">
    <source>
        <dbReference type="ARBA" id="ARBA00022729"/>
    </source>
</evidence>
<dbReference type="InterPro" id="IPR036598">
    <property type="entry name" value="GOLD_dom_sf"/>
</dbReference>
<comment type="subcellular location">
    <subcellularLocation>
        <location evidence="7">Endomembrane system</location>
        <topology evidence="7">Single-pass membrane protein</topology>
    </subcellularLocation>
    <subcellularLocation>
        <location evidence="1 8">Membrane</location>
        <topology evidence="1 8">Single-pass type I membrane protein</topology>
    </subcellularLocation>
</comment>
<dbReference type="PANTHER" id="PTHR22811">
    <property type="entry name" value="TRANSMEMBRANE EMP24 DOMAIN-CONTAINING PROTEIN"/>
    <property type="match status" value="1"/>
</dbReference>
<dbReference type="InterPro" id="IPR015720">
    <property type="entry name" value="Emp24-like"/>
</dbReference>
<sequence length="187" mass="21045">MLDANDEMCFYEDVKIGEETILEFQVVEGGNLDVDVYLKAPGGQIIYQENQKQYDSHSWTTTEAGVYTWCFSNKFSTFTSKMVYFDFLAGDEPGLYSDKASAGTGVAMTAIEMSTGSIHESLNTISDYQKHFRLREMSGRAFAEDINSRVMVWSIGEFVCILVVMIGQVMVVRGFFSDKKNRTTTST</sequence>
<name>A0A7J7JQ52_BUGNE</name>
<keyword evidence="12" id="KW-1185">Reference proteome</keyword>
<dbReference type="GO" id="GO:0012505">
    <property type="term" value="C:endomembrane system"/>
    <property type="evidence" value="ECO:0007669"/>
    <property type="project" value="UniProtKB-SubCell"/>
</dbReference>
<comment type="caution">
    <text evidence="11">The sequence shown here is derived from an EMBL/GenBank/DDBJ whole genome shotgun (WGS) entry which is preliminary data.</text>
</comment>
<evidence type="ECO:0000259" key="10">
    <source>
        <dbReference type="PROSITE" id="PS50866"/>
    </source>
</evidence>
<keyword evidence="4" id="KW-0732">Signal</keyword>
<proteinExistence type="inferred from homology"/>
<dbReference type="Proteomes" id="UP000593567">
    <property type="component" value="Unassembled WGS sequence"/>
</dbReference>
<reference evidence="11" key="1">
    <citation type="submission" date="2020-06" db="EMBL/GenBank/DDBJ databases">
        <title>Draft genome of Bugula neritina, a colonial animal packing powerful symbionts and potential medicines.</title>
        <authorList>
            <person name="Rayko M."/>
        </authorList>
    </citation>
    <scope>NUCLEOTIDE SEQUENCE [LARGE SCALE GENOMIC DNA]</scope>
    <source>
        <strain evidence="11">Kwan_BN1</strain>
    </source>
</reference>
<evidence type="ECO:0000256" key="5">
    <source>
        <dbReference type="ARBA" id="ARBA00022989"/>
    </source>
</evidence>
<dbReference type="Pfam" id="PF01105">
    <property type="entry name" value="EMP24_GP25L"/>
    <property type="match status" value="1"/>
</dbReference>
<evidence type="ECO:0000313" key="12">
    <source>
        <dbReference type="Proteomes" id="UP000593567"/>
    </source>
</evidence>
<protein>
    <submittedName>
        <fullName evidence="11">TMED7</fullName>
    </submittedName>
</protein>